<name>A0A1W2FZF6_KIBAR</name>
<protein>
    <submittedName>
        <fullName evidence="3">L-ascorbate metabolism protein UlaG, beta-lactamase superfamily</fullName>
    </submittedName>
</protein>
<feature type="domain" description="Metallo-beta-lactamase" evidence="2">
    <location>
        <begin position="25"/>
        <end position="225"/>
    </location>
</feature>
<dbReference type="PANTHER" id="PTHR43546">
    <property type="entry name" value="UPF0173 METAL-DEPENDENT HYDROLASE MJ1163-RELATED"/>
    <property type="match status" value="1"/>
</dbReference>
<reference evidence="3 4" key="1">
    <citation type="submission" date="2017-04" db="EMBL/GenBank/DDBJ databases">
        <authorList>
            <person name="Afonso C.L."/>
            <person name="Miller P.J."/>
            <person name="Scott M.A."/>
            <person name="Spackman E."/>
            <person name="Goraichik I."/>
            <person name="Dimitrov K.M."/>
            <person name="Suarez D.L."/>
            <person name="Swayne D.E."/>
        </authorList>
    </citation>
    <scope>NUCLEOTIDE SEQUENCE [LARGE SCALE GENOMIC DNA]</scope>
    <source>
        <strain evidence="3 4">DSM 43828</strain>
    </source>
</reference>
<dbReference type="PANTHER" id="PTHR43546:SF9">
    <property type="entry name" value="L-ASCORBATE-6-PHOSPHATE LACTONASE ULAG-RELATED"/>
    <property type="match status" value="1"/>
</dbReference>
<dbReference type="Proteomes" id="UP000192674">
    <property type="component" value="Unassembled WGS sequence"/>
</dbReference>
<sequence length="266" mass="28865">MSPPPRVRITHIGGPTILIEVGGWRLLTDPTFDPPGRRYNFGWGTSSWKTTGPAIAPAALGPIDAVLLTHDHHGDNLDDLGRAMLSDVRTVLTTAAGAGRLGGTTSGLAPWETTTLNGAGRPTIDITATPCRHGPPLSRPIVGDVIGFALRWDGQHHGQLWISGDTVLYPGLRTVADRMRIGTAVLHLGGVRFPVTGPIRYTMTGRRAVELCQAIRPHTVIPVHYEGWRHFRQPRAAIERDFANAATDIRRSIQWLETGVSTEIPT</sequence>
<dbReference type="Gene3D" id="3.60.15.10">
    <property type="entry name" value="Ribonuclease Z/Hydroxyacylglutathione hydrolase-like"/>
    <property type="match status" value="1"/>
</dbReference>
<dbReference type="RefSeq" id="WP_084434895.1">
    <property type="nucleotide sequence ID" value="NZ_FWXV01000023.1"/>
</dbReference>
<dbReference type="SUPFAM" id="SSF56281">
    <property type="entry name" value="Metallo-hydrolase/oxidoreductase"/>
    <property type="match status" value="1"/>
</dbReference>
<dbReference type="InterPro" id="IPR050114">
    <property type="entry name" value="UPF0173_UPF0282_UlaG_hydrolase"/>
</dbReference>
<dbReference type="Pfam" id="PF12706">
    <property type="entry name" value="Lactamase_B_2"/>
    <property type="match status" value="1"/>
</dbReference>
<accession>A0A1W2FZF6</accession>
<organism evidence="3 4">
    <name type="scientific">Kibdelosporangium aridum</name>
    <dbReference type="NCBI Taxonomy" id="2030"/>
    <lineage>
        <taxon>Bacteria</taxon>
        <taxon>Bacillati</taxon>
        <taxon>Actinomycetota</taxon>
        <taxon>Actinomycetes</taxon>
        <taxon>Pseudonocardiales</taxon>
        <taxon>Pseudonocardiaceae</taxon>
        <taxon>Kibdelosporangium</taxon>
    </lineage>
</organism>
<dbReference type="InterPro" id="IPR036866">
    <property type="entry name" value="RibonucZ/Hydroxyglut_hydro"/>
</dbReference>
<keyword evidence="4" id="KW-1185">Reference proteome</keyword>
<evidence type="ECO:0000313" key="3">
    <source>
        <dbReference type="EMBL" id="SMD27347.1"/>
    </source>
</evidence>
<dbReference type="AlphaFoldDB" id="A0A1W2FZF6"/>
<dbReference type="OrthoDB" id="3204284at2"/>
<keyword evidence="1" id="KW-0378">Hydrolase</keyword>
<dbReference type="EMBL" id="FWXV01000023">
    <property type="protein sequence ID" value="SMD27347.1"/>
    <property type="molecule type" value="Genomic_DNA"/>
</dbReference>
<proteinExistence type="predicted"/>
<evidence type="ECO:0000259" key="2">
    <source>
        <dbReference type="Pfam" id="PF12706"/>
    </source>
</evidence>
<dbReference type="GO" id="GO:0016787">
    <property type="term" value="F:hydrolase activity"/>
    <property type="evidence" value="ECO:0007669"/>
    <property type="project" value="UniProtKB-KW"/>
</dbReference>
<evidence type="ECO:0000313" key="4">
    <source>
        <dbReference type="Proteomes" id="UP000192674"/>
    </source>
</evidence>
<evidence type="ECO:0000256" key="1">
    <source>
        <dbReference type="ARBA" id="ARBA00022801"/>
    </source>
</evidence>
<gene>
    <name evidence="3" type="ORF">SAMN05661093_10950</name>
</gene>
<dbReference type="InterPro" id="IPR001279">
    <property type="entry name" value="Metallo-B-lactamas"/>
</dbReference>